<feature type="domain" description="HTH LytTR-type" evidence="3">
    <location>
        <begin position="129"/>
        <end position="201"/>
    </location>
</feature>
<evidence type="ECO:0000313" key="5">
    <source>
        <dbReference type="Proteomes" id="UP000308196"/>
    </source>
</evidence>
<dbReference type="Pfam" id="PF00072">
    <property type="entry name" value="Response_reg"/>
    <property type="match status" value="1"/>
</dbReference>
<dbReference type="STRING" id="1123265.GCA_000686625_05149"/>
<keyword evidence="1" id="KW-0597">Phosphoprotein</keyword>
<dbReference type="PANTHER" id="PTHR37299:SF1">
    <property type="entry name" value="STAGE 0 SPORULATION PROTEIN A HOMOLOG"/>
    <property type="match status" value="1"/>
</dbReference>
<evidence type="ECO:0000259" key="3">
    <source>
        <dbReference type="PROSITE" id="PS50930"/>
    </source>
</evidence>
<dbReference type="Proteomes" id="UP000308196">
    <property type="component" value="Chromosome"/>
</dbReference>
<dbReference type="EMBL" id="LR590484">
    <property type="protein sequence ID" value="VTR37049.1"/>
    <property type="molecule type" value="Genomic_DNA"/>
</dbReference>
<name>A0A4U9UXE5_9SPHI</name>
<proteinExistence type="predicted"/>
<gene>
    <name evidence="4" type="primary">lytR_3</name>
    <name evidence="4" type="ORF">NCTC11429_01804</name>
</gene>
<evidence type="ECO:0000256" key="1">
    <source>
        <dbReference type="PROSITE-ProRule" id="PRU00169"/>
    </source>
</evidence>
<dbReference type="InterPro" id="IPR001789">
    <property type="entry name" value="Sig_transdc_resp-reg_receiver"/>
</dbReference>
<protein>
    <submittedName>
        <fullName evidence="4">Sensory transduction protein lytR</fullName>
    </submittedName>
</protein>
<dbReference type="SMART" id="SM00448">
    <property type="entry name" value="REC"/>
    <property type="match status" value="1"/>
</dbReference>
<dbReference type="GeneID" id="78462553"/>
<dbReference type="SUPFAM" id="SSF52172">
    <property type="entry name" value="CheY-like"/>
    <property type="match status" value="1"/>
</dbReference>
<dbReference type="SMART" id="SM00850">
    <property type="entry name" value="LytTR"/>
    <property type="match status" value="1"/>
</dbReference>
<feature type="domain" description="Response regulatory" evidence="2">
    <location>
        <begin position="2"/>
        <end position="113"/>
    </location>
</feature>
<dbReference type="PANTHER" id="PTHR37299">
    <property type="entry name" value="TRANSCRIPTIONAL REGULATOR-RELATED"/>
    <property type="match status" value="1"/>
</dbReference>
<dbReference type="PROSITE" id="PS50930">
    <property type="entry name" value="HTH_LYTTR"/>
    <property type="match status" value="1"/>
</dbReference>
<dbReference type="Gene3D" id="3.40.50.2300">
    <property type="match status" value="1"/>
</dbReference>
<dbReference type="InterPro" id="IPR007492">
    <property type="entry name" value="LytTR_DNA-bd_dom"/>
</dbReference>
<dbReference type="RefSeq" id="WP_028071666.1">
    <property type="nucleotide sequence ID" value="NZ_JBCNLX010000058.1"/>
</dbReference>
<dbReference type="PROSITE" id="PS50110">
    <property type="entry name" value="RESPONSE_REGULATORY"/>
    <property type="match status" value="1"/>
</dbReference>
<dbReference type="Gene3D" id="2.40.50.1020">
    <property type="entry name" value="LytTr DNA-binding domain"/>
    <property type="match status" value="1"/>
</dbReference>
<evidence type="ECO:0000259" key="2">
    <source>
        <dbReference type="PROSITE" id="PS50110"/>
    </source>
</evidence>
<sequence length="232" mass="26702">MKCIIIDDEELAREILVSHLSKIQKIQILGIYENAIDAMSILESKDVDLVFCDIQMPDMDGVAFLKTLKNPPLFVFVTGDPSYALEGYELDVLDYILKPFGLDRLIKTIDKAQAVLNHDNGNNSDRDFLVIKDRSTIIISPYDEVFYIEGAKDYVWIETLEKRYNVWKKLLEMEEKLASAKQFIRVHKSYIVNLDFAKRVEGNIMKMRGSIKDIPIGGQYKAELYRRLGLNA</sequence>
<dbReference type="InterPro" id="IPR011006">
    <property type="entry name" value="CheY-like_superfamily"/>
</dbReference>
<dbReference type="InterPro" id="IPR046947">
    <property type="entry name" value="LytR-like"/>
</dbReference>
<dbReference type="GO" id="GO:0000156">
    <property type="term" value="F:phosphorelay response regulator activity"/>
    <property type="evidence" value="ECO:0007669"/>
    <property type="project" value="InterPro"/>
</dbReference>
<reference evidence="4 5" key="1">
    <citation type="submission" date="2019-05" db="EMBL/GenBank/DDBJ databases">
        <authorList>
            <consortium name="Pathogen Informatics"/>
        </authorList>
    </citation>
    <scope>NUCLEOTIDE SEQUENCE [LARGE SCALE GENOMIC DNA]</scope>
    <source>
        <strain evidence="4 5">NCTC11429</strain>
    </source>
</reference>
<dbReference type="KEGG" id="stha:NCTC11429_01804"/>
<dbReference type="Pfam" id="PF04397">
    <property type="entry name" value="LytTR"/>
    <property type="match status" value="1"/>
</dbReference>
<evidence type="ECO:0000313" key="4">
    <source>
        <dbReference type="EMBL" id="VTR37049.1"/>
    </source>
</evidence>
<feature type="modified residue" description="4-aspartylphosphate" evidence="1">
    <location>
        <position position="53"/>
    </location>
</feature>
<organism evidence="4 5">
    <name type="scientific">Sphingobacterium thalpophilum</name>
    <dbReference type="NCBI Taxonomy" id="259"/>
    <lineage>
        <taxon>Bacteria</taxon>
        <taxon>Pseudomonadati</taxon>
        <taxon>Bacteroidota</taxon>
        <taxon>Sphingobacteriia</taxon>
        <taxon>Sphingobacteriales</taxon>
        <taxon>Sphingobacteriaceae</taxon>
        <taxon>Sphingobacterium</taxon>
    </lineage>
</organism>
<dbReference type="AlphaFoldDB" id="A0A4U9UXE5"/>
<dbReference type="GO" id="GO:0003677">
    <property type="term" value="F:DNA binding"/>
    <property type="evidence" value="ECO:0007669"/>
    <property type="project" value="InterPro"/>
</dbReference>
<accession>A0A4U9UXE5</accession>